<name>A0ABD2P8K7_9CUCU</name>
<dbReference type="EMBL" id="JABFTP020000185">
    <property type="protein sequence ID" value="KAL3287298.1"/>
    <property type="molecule type" value="Genomic_DNA"/>
</dbReference>
<keyword evidence="3" id="KW-1185">Reference proteome</keyword>
<proteinExistence type="predicted"/>
<organism evidence="2 3">
    <name type="scientific">Cryptolaemus montrouzieri</name>
    <dbReference type="NCBI Taxonomy" id="559131"/>
    <lineage>
        <taxon>Eukaryota</taxon>
        <taxon>Metazoa</taxon>
        <taxon>Ecdysozoa</taxon>
        <taxon>Arthropoda</taxon>
        <taxon>Hexapoda</taxon>
        <taxon>Insecta</taxon>
        <taxon>Pterygota</taxon>
        <taxon>Neoptera</taxon>
        <taxon>Endopterygota</taxon>
        <taxon>Coleoptera</taxon>
        <taxon>Polyphaga</taxon>
        <taxon>Cucujiformia</taxon>
        <taxon>Coccinelloidea</taxon>
        <taxon>Coccinellidae</taxon>
        <taxon>Scymninae</taxon>
        <taxon>Scymnini</taxon>
        <taxon>Cryptolaemus</taxon>
    </lineage>
</organism>
<protein>
    <submittedName>
        <fullName evidence="2">Uncharacterized protein</fullName>
    </submittedName>
</protein>
<evidence type="ECO:0000256" key="1">
    <source>
        <dbReference type="SAM" id="MobiDB-lite"/>
    </source>
</evidence>
<feature type="non-terminal residue" evidence="2">
    <location>
        <position position="74"/>
    </location>
</feature>
<gene>
    <name evidence="2" type="ORF">HHI36_001773</name>
</gene>
<sequence length="74" mass="8349">MDTRINQTAESAIYGPTESLNCTSLKSQRYIQWIKVPFDEEVCFVQNERTAFGRSVVPTGPHRQDSQGCSLGRL</sequence>
<dbReference type="AlphaFoldDB" id="A0ABD2P8K7"/>
<dbReference type="Proteomes" id="UP001516400">
    <property type="component" value="Unassembled WGS sequence"/>
</dbReference>
<comment type="caution">
    <text evidence="2">The sequence shown here is derived from an EMBL/GenBank/DDBJ whole genome shotgun (WGS) entry which is preliminary data.</text>
</comment>
<evidence type="ECO:0000313" key="2">
    <source>
        <dbReference type="EMBL" id="KAL3287298.1"/>
    </source>
</evidence>
<accession>A0ABD2P8K7</accession>
<evidence type="ECO:0000313" key="3">
    <source>
        <dbReference type="Proteomes" id="UP001516400"/>
    </source>
</evidence>
<feature type="region of interest" description="Disordered" evidence="1">
    <location>
        <begin position="55"/>
        <end position="74"/>
    </location>
</feature>
<reference evidence="2 3" key="1">
    <citation type="journal article" date="2021" name="BMC Biol.">
        <title>Horizontally acquired antibacterial genes associated with adaptive radiation of ladybird beetles.</title>
        <authorList>
            <person name="Li H.S."/>
            <person name="Tang X.F."/>
            <person name="Huang Y.H."/>
            <person name="Xu Z.Y."/>
            <person name="Chen M.L."/>
            <person name="Du X.Y."/>
            <person name="Qiu B.Y."/>
            <person name="Chen P.T."/>
            <person name="Zhang W."/>
            <person name="Slipinski A."/>
            <person name="Escalona H.E."/>
            <person name="Waterhouse R.M."/>
            <person name="Zwick A."/>
            <person name="Pang H."/>
        </authorList>
    </citation>
    <scope>NUCLEOTIDE SEQUENCE [LARGE SCALE GENOMIC DNA]</scope>
    <source>
        <strain evidence="2">SYSU2018</strain>
    </source>
</reference>